<organism evidence="3 4">
    <name type="scientific">Pseudaminobacter salicylatoxidans</name>
    <dbReference type="NCBI Taxonomy" id="93369"/>
    <lineage>
        <taxon>Bacteria</taxon>
        <taxon>Pseudomonadati</taxon>
        <taxon>Pseudomonadota</taxon>
        <taxon>Alphaproteobacteria</taxon>
        <taxon>Hyphomicrobiales</taxon>
        <taxon>Phyllobacteriaceae</taxon>
        <taxon>Pseudaminobacter</taxon>
    </lineage>
</organism>
<name>A0A316BQP1_PSESE</name>
<evidence type="ECO:0000313" key="4">
    <source>
        <dbReference type="Proteomes" id="UP000245396"/>
    </source>
</evidence>
<evidence type="ECO:0000313" key="3">
    <source>
        <dbReference type="EMBL" id="PWJ75262.1"/>
    </source>
</evidence>
<protein>
    <submittedName>
        <fullName evidence="3">Arc-like DNA binding dprotein</fullName>
    </submittedName>
</protein>
<dbReference type="RefSeq" id="WP_109614608.1">
    <property type="nucleotide sequence ID" value="NZ_QGGG01000021.1"/>
</dbReference>
<feature type="region of interest" description="Disordered" evidence="1">
    <location>
        <begin position="50"/>
        <end position="73"/>
    </location>
</feature>
<dbReference type="InterPro" id="IPR013321">
    <property type="entry name" value="Arc_rbn_hlx_hlx"/>
</dbReference>
<dbReference type="Gene3D" id="1.10.1220.10">
    <property type="entry name" value="Met repressor-like"/>
    <property type="match status" value="1"/>
</dbReference>
<dbReference type="InterPro" id="IPR010985">
    <property type="entry name" value="Ribbon_hlx_hlx"/>
</dbReference>
<feature type="compositionally biased region" description="Basic and acidic residues" evidence="1">
    <location>
        <begin position="58"/>
        <end position="67"/>
    </location>
</feature>
<accession>A0A316BQP1</accession>
<sequence>MSRTDPQISLRVPPDVKKWLSQQASRNMRSLNAEVVMAIKEKMATTGLEFGDADPAEAGDHNTHKESCSAAST</sequence>
<dbReference type="EMBL" id="QGGG01000021">
    <property type="protein sequence ID" value="PWJ75262.1"/>
    <property type="molecule type" value="Genomic_DNA"/>
</dbReference>
<dbReference type="InterPro" id="IPR005569">
    <property type="entry name" value="Arc_DNA-bd_dom"/>
</dbReference>
<dbReference type="Proteomes" id="UP000245396">
    <property type="component" value="Unassembled WGS sequence"/>
</dbReference>
<gene>
    <name evidence="3" type="ORF">C7441_12144</name>
</gene>
<keyword evidence="4" id="KW-1185">Reference proteome</keyword>
<evidence type="ECO:0000259" key="2">
    <source>
        <dbReference type="Pfam" id="PF03869"/>
    </source>
</evidence>
<dbReference type="Pfam" id="PF03869">
    <property type="entry name" value="Arc"/>
    <property type="match status" value="1"/>
</dbReference>
<feature type="domain" description="Arc-like DNA binding" evidence="2">
    <location>
        <begin position="2"/>
        <end position="41"/>
    </location>
</feature>
<dbReference type="AlphaFoldDB" id="A0A316BQP1"/>
<dbReference type="OrthoDB" id="6890552at2"/>
<proteinExistence type="predicted"/>
<evidence type="ECO:0000256" key="1">
    <source>
        <dbReference type="SAM" id="MobiDB-lite"/>
    </source>
</evidence>
<comment type="caution">
    <text evidence="3">The sequence shown here is derived from an EMBL/GenBank/DDBJ whole genome shotgun (WGS) entry which is preliminary data.</text>
</comment>
<dbReference type="SUPFAM" id="SSF47598">
    <property type="entry name" value="Ribbon-helix-helix"/>
    <property type="match status" value="1"/>
</dbReference>
<dbReference type="GO" id="GO:0006355">
    <property type="term" value="P:regulation of DNA-templated transcription"/>
    <property type="evidence" value="ECO:0007669"/>
    <property type="project" value="InterPro"/>
</dbReference>
<dbReference type="GO" id="GO:0003677">
    <property type="term" value="F:DNA binding"/>
    <property type="evidence" value="ECO:0007669"/>
    <property type="project" value="InterPro"/>
</dbReference>
<reference evidence="3 4" key="1">
    <citation type="submission" date="2018-05" db="EMBL/GenBank/DDBJ databases">
        <title>Genomic Encyclopedia of Type Strains, Phase IV (KMG-IV): sequencing the most valuable type-strain genomes for metagenomic binning, comparative biology and taxonomic classification.</title>
        <authorList>
            <person name="Goeker M."/>
        </authorList>
    </citation>
    <scope>NUCLEOTIDE SEQUENCE [LARGE SCALE GENOMIC DNA]</scope>
    <source>
        <strain evidence="3 4">DSM 6986</strain>
    </source>
</reference>